<dbReference type="Proteomes" id="UP000185608">
    <property type="component" value="Chromosome"/>
</dbReference>
<dbReference type="KEGG" id="halh:HTSR_0996"/>
<protein>
    <submittedName>
        <fullName evidence="1">Uncharacterized protein</fullName>
    </submittedName>
</protein>
<sequence length="77" mass="8558">MVFGEDDTDRLAHALVEAEFGFDAVELGSLRAVWGPDNTFIEVTDTESGEKIRYLADDLVVATSDREVRNARKSDQP</sequence>
<accession>A0A1D8S492</accession>
<dbReference type="EMBL" id="CP016070">
    <property type="protein sequence ID" value="AOW80179.1"/>
    <property type="molecule type" value="Genomic_DNA"/>
</dbReference>
<dbReference type="STRING" id="1873524.HSR6_1029"/>
<reference evidence="2" key="3">
    <citation type="journal article" date="2017" name="ISME J.">
        <title>Discovery of anaerobic lithoheterotrophic haloarchaea, ubiquitous in hypersaline habitats.</title>
        <authorList>
            <person name="Sorokin D.Y."/>
            <person name="Messina E."/>
            <person name="Smedile F."/>
            <person name="Roman P."/>
            <person name="Damste J.S.S."/>
            <person name="Ciordia S."/>
            <person name="Mena M.C."/>
            <person name="Ferrer M."/>
            <person name="Golyshin P.N."/>
            <person name="Kublanov I.V."/>
            <person name="Samarov N.I."/>
            <person name="Toshchakov S.V."/>
            <person name="La Cono V."/>
            <person name="Yakimov M.M."/>
        </authorList>
    </citation>
    <scope>NUCLEOTIDE SEQUENCE</scope>
    <source>
        <strain evidence="2">HSR6</strain>
    </source>
</reference>
<dbReference type="Proteomes" id="UP000186165">
    <property type="component" value="Chromosome"/>
</dbReference>
<evidence type="ECO:0000313" key="3">
    <source>
        <dbReference type="Proteomes" id="UP000185608"/>
    </source>
</evidence>
<proteinExistence type="predicted"/>
<evidence type="ECO:0000313" key="1">
    <source>
        <dbReference type="EMBL" id="AOW80179.1"/>
    </source>
</evidence>
<dbReference type="EMBL" id="CP016804">
    <property type="protein sequence ID" value="APE95480.1"/>
    <property type="molecule type" value="Genomic_DNA"/>
</dbReference>
<evidence type="ECO:0000313" key="2">
    <source>
        <dbReference type="EMBL" id="APE95480.1"/>
    </source>
</evidence>
<organism evidence="1 3">
    <name type="scientific">Halodesulfurarchaeum formicicum</name>
    <dbReference type="NCBI Taxonomy" id="1873524"/>
    <lineage>
        <taxon>Archaea</taxon>
        <taxon>Methanobacteriati</taxon>
        <taxon>Methanobacteriota</taxon>
        <taxon>Stenosarchaea group</taxon>
        <taxon>Halobacteria</taxon>
        <taxon>Halobacteriales</taxon>
        <taxon>Halobacteriaceae</taxon>
        <taxon>Halodesulfurarchaeum</taxon>
    </lineage>
</organism>
<keyword evidence="4" id="KW-1185">Reference proteome</keyword>
<reference evidence="1 3" key="1">
    <citation type="submission" date="2016-06" db="EMBL/GenBank/DDBJ databases">
        <title>Discovery of anaerobic lithoheterotrophic haloarchaeon capable of sulfur respiration by hydrogen and formate.</title>
        <authorList>
            <person name="Sorokin D.Y."/>
            <person name="Kublanov I.V."/>
            <person name="Roman P."/>
            <person name="Sinninghe Damste J.S."/>
            <person name="Golyshin P.N."/>
            <person name="Rojo D."/>
            <person name="Ciordia S."/>
            <person name="Mena Md.C."/>
            <person name="Ferrer M."/>
            <person name="Smedile F."/>
            <person name="Messina E."/>
            <person name="La Cono V."/>
            <person name="Yakimov M.M."/>
        </authorList>
    </citation>
    <scope>NUCLEOTIDE SEQUENCE [LARGE SCALE GENOMIC DNA]</scope>
    <source>
        <strain evidence="1 3">HTSR1</strain>
    </source>
</reference>
<accession>A0A1J1ACJ5</accession>
<dbReference type="KEGG" id="hhsr:HSR6_1029"/>
<gene>
    <name evidence="2" type="ORF">HSR6_1029</name>
    <name evidence="1" type="ORF">HTSR_0996</name>
</gene>
<dbReference type="AlphaFoldDB" id="A0A1D8S492"/>
<dbReference type="RefSeq" id="WP_070364890.1">
    <property type="nucleotide sequence ID" value="NZ_CP016070.1"/>
</dbReference>
<reference evidence="4" key="2">
    <citation type="submission" date="2016-08" db="EMBL/GenBank/DDBJ databases">
        <title>Discovery of first anaerobic lithoheterotrophic haloarchae widely represented in hypersaline habitats.</title>
        <authorList>
            <person name="Sorokin D.Y."/>
            <person name="Kublanov I.V."/>
            <person name="Roman P."/>
            <person name="Sinninghe Damste J.S."/>
            <person name="Golyshin P.N."/>
            <person name="Rojo D."/>
            <person name="Ciordia S."/>
            <person name="Mena Md.C."/>
            <person name="Ferrer M."/>
            <person name="Smedile F."/>
            <person name="Messina E."/>
            <person name="La Cono V."/>
            <person name="Yakimov M.M."/>
        </authorList>
    </citation>
    <scope>NUCLEOTIDE SEQUENCE [LARGE SCALE GENOMIC DNA]</scope>
    <source>
        <strain evidence="4">HSR6</strain>
    </source>
</reference>
<evidence type="ECO:0000313" key="4">
    <source>
        <dbReference type="Proteomes" id="UP000186165"/>
    </source>
</evidence>
<dbReference type="GeneID" id="30417553"/>
<name>A0A1D8S492_9EURY</name>